<evidence type="ECO:0000256" key="4">
    <source>
        <dbReference type="ARBA" id="ARBA00022692"/>
    </source>
</evidence>
<dbReference type="PANTHER" id="PTHR42718:SF43">
    <property type="entry name" value="LINCOMYCIN RESISTANCE PROTEIN LMRB"/>
    <property type="match status" value="1"/>
</dbReference>
<evidence type="ECO:0000256" key="1">
    <source>
        <dbReference type="ARBA" id="ARBA00004651"/>
    </source>
</evidence>
<feature type="transmembrane region" description="Helical" evidence="7">
    <location>
        <begin position="279"/>
        <end position="300"/>
    </location>
</feature>
<dbReference type="Gene3D" id="1.20.1250.20">
    <property type="entry name" value="MFS general substrate transporter like domains"/>
    <property type="match status" value="1"/>
</dbReference>
<dbReference type="Gene3D" id="1.20.1720.10">
    <property type="entry name" value="Multidrug resistance protein D"/>
    <property type="match status" value="1"/>
</dbReference>
<accession>A0A919YNS5</accession>
<feature type="domain" description="Major facilitator superfamily (MFS) profile" evidence="8">
    <location>
        <begin position="24"/>
        <end position="483"/>
    </location>
</feature>
<feature type="transmembrane region" description="Helical" evidence="7">
    <location>
        <begin position="372"/>
        <end position="390"/>
    </location>
</feature>
<dbReference type="RefSeq" id="WP_213513709.1">
    <property type="nucleotide sequence ID" value="NZ_BOSE01000001.1"/>
</dbReference>
<dbReference type="PRINTS" id="PR01036">
    <property type="entry name" value="TCRTETB"/>
</dbReference>
<dbReference type="Pfam" id="PF07690">
    <property type="entry name" value="MFS_1"/>
    <property type="match status" value="1"/>
</dbReference>
<feature type="transmembrane region" description="Helical" evidence="7">
    <location>
        <begin position="119"/>
        <end position="140"/>
    </location>
</feature>
<dbReference type="GO" id="GO:0005886">
    <property type="term" value="C:plasma membrane"/>
    <property type="evidence" value="ECO:0007669"/>
    <property type="project" value="UniProtKB-SubCell"/>
</dbReference>
<feature type="transmembrane region" description="Helical" evidence="7">
    <location>
        <begin position="459"/>
        <end position="478"/>
    </location>
</feature>
<dbReference type="PROSITE" id="PS50850">
    <property type="entry name" value="MFS"/>
    <property type="match status" value="1"/>
</dbReference>
<feature type="transmembrane region" description="Helical" evidence="7">
    <location>
        <begin position="91"/>
        <end position="113"/>
    </location>
</feature>
<keyword evidence="6 7" id="KW-0472">Membrane</keyword>
<dbReference type="NCBIfam" id="TIGR00711">
    <property type="entry name" value="efflux_EmrB"/>
    <property type="match status" value="1"/>
</dbReference>
<keyword evidence="10" id="KW-1185">Reference proteome</keyword>
<evidence type="ECO:0000256" key="7">
    <source>
        <dbReference type="SAM" id="Phobius"/>
    </source>
</evidence>
<proteinExistence type="predicted"/>
<evidence type="ECO:0000256" key="6">
    <source>
        <dbReference type="ARBA" id="ARBA00023136"/>
    </source>
</evidence>
<dbReference type="Proteomes" id="UP000683139">
    <property type="component" value="Unassembled WGS sequence"/>
</dbReference>
<comment type="caution">
    <text evidence="9">The sequence shown here is derived from an EMBL/GenBank/DDBJ whole genome shotgun (WGS) entry which is preliminary data.</text>
</comment>
<feature type="transmembrane region" description="Helical" evidence="7">
    <location>
        <begin position="306"/>
        <end position="328"/>
    </location>
</feature>
<feature type="transmembrane region" description="Helical" evidence="7">
    <location>
        <begin position="241"/>
        <end position="259"/>
    </location>
</feature>
<protein>
    <submittedName>
        <fullName evidence="9">MFS transporter</fullName>
    </submittedName>
</protein>
<dbReference type="PANTHER" id="PTHR42718">
    <property type="entry name" value="MAJOR FACILITATOR SUPERFAMILY MULTIDRUG TRANSPORTER MFSC"/>
    <property type="match status" value="1"/>
</dbReference>
<evidence type="ECO:0000256" key="3">
    <source>
        <dbReference type="ARBA" id="ARBA00022475"/>
    </source>
</evidence>
<dbReference type="CDD" id="cd17503">
    <property type="entry name" value="MFS_LmrB_MDR_like"/>
    <property type="match status" value="1"/>
</dbReference>
<dbReference type="SUPFAM" id="SSF103473">
    <property type="entry name" value="MFS general substrate transporter"/>
    <property type="match status" value="1"/>
</dbReference>
<dbReference type="InterPro" id="IPR036259">
    <property type="entry name" value="MFS_trans_sf"/>
</dbReference>
<dbReference type="InterPro" id="IPR004638">
    <property type="entry name" value="EmrB-like"/>
</dbReference>
<keyword evidence="5 7" id="KW-1133">Transmembrane helix</keyword>
<dbReference type="InterPro" id="IPR011701">
    <property type="entry name" value="MFS"/>
</dbReference>
<keyword evidence="3" id="KW-1003">Cell membrane</keyword>
<feature type="transmembrane region" description="Helical" evidence="7">
    <location>
        <begin position="402"/>
        <end position="426"/>
    </location>
</feature>
<sequence>MNATTTHTNQGEQPDLRNIKVVPIVIALIIGAFVSFLNETLLGNAMPVLMQDLNVTYAQIQWLTTAYLLVIGVLVPITAVLQQWWTSRQMFLIAMITFLVGTIIAAASPNFALLLIGRIVQALGTGLVMPLMMNTILIIFPPEKRGGAMGLMGLVIMFAPAIGPTLSGVIVDHMHWRWLFIMVIPLAIISIICGAIYMRNVTVVTKPKIDFLSIILSTIGFGGIVYGFSVSGESEVGWNNPIVYGSLIAGSISLLLFVIRQLKVKNPILNMRAFRFPMFSLMIVLMFIVMMSMFSTMVLLPLFLQTVLLVTAFKSGLIMLPASILNGFMAPITGRLFDRFGPRIIIVPGIAIIVLAIWLFTGIDATTSTGQIIFYHVLLMIGVSLAMMPTQTHGLNQLTPDLYPHGTAIFSTLSQVAGAIGTSLFISRMSNKVEENVSKLADPTDPLQLLPAQIDGYQSAFQLGLVFGALALILSLFIRQTKKAQAPQHERAPHGH</sequence>
<evidence type="ECO:0000256" key="5">
    <source>
        <dbReference type="ARBA" id="ARBA00022989"/>
    </source>
</evidence>
<evidence type="ECO:0000313" key="10">
    <source>
        <dbReference type="Proteomes" id="UP000683139"/>
    </source>
</evidence>
<feature type="transmembrane region" description="Helical" evidence="7">
    <location>
        <begin position="147"/>
        <end position="170"/>
    </location>
</feature>
<evidence type="ECO:0000259" key="8">
    <source>
        <dbReference type="PROSITE" id="PS50850"/>
    </source>
</evidence>
<feature type="transmembrane region" description="Helical" evidence="7">
    <location>
        <begin position="58"/>
        <end position="79"/>
    </location>
</feature>
<reference evidence="9" key="1">
    <citation type="submission" date="2021-03" db="EMBL/GenBank/DDBJ databases">
        <title>Antimicrobial resistance genes in bacteria isolated from Japanese honey, and their potential for conferring macrolide and lincosamide resistance in the American foulbrood pathogen Paenibacillus larvae.</title>
        <authorList>
            <person name="Okamoto M."/>
            <person name="Kumagai M."/>
            <person name="Kanamori H."/>
            <person name="Takamatsu D."/>
        </authorList>
    </citation>
    <scope>NUCLEOTIDE SEQUENCE</scope>
    <source>
        <strain evidence="9">J40TS1</strain>
    </source>
</reference>
<dbReference type="InterPro" id="IPR020846">
    <property type="entry name" value="MFS_dom"/>
</dbReference>
<organism evidence="9 10">
    <name type="scientific">Paenibacillus montaniterrae</name>
    <dbReference type="NCBI Taxonomy" id="429341"/>
    <lineage>
        <taxon>Bacteria</taxon>
        <taxon>Bacillati</taxon>
        <taxon>Bacillota</taxon>
        <taxon>Bacilli</taxon>
        <taxon>Bacillales</taxon>
        <taxon>Paenibacillaceae</taxon>
        <taxon>Paenibacillus</taxon>
    </lineage>
</organism>
<evidence type="ECO:0000313" key="9">
    <source>
        <dbReference type="EMBL" id="GIP15511.1"/>
    </source>
</evidence>
<feature type="transmembrane region" description="Helical" evidence="7">
    <location>
        <begin position="21"/>
        <end position="38"/>
    </location>
</feature>
<evidence type="ECO:0000256" key="2">
    <source>
        <dbReference type="ARBA" id="ARBA00022448"/>
    </source>
</evidence>
<dbReference type="EMBL" id="BOSE01000001">
    <property type="protein sequence ID" value="GIP15511.1"/>
    <property type="molecule type" value="Genomic_DNA"/>
</dbReference>
<feature type="transmembrane region" description="Helical" evidence="7">
    <location>
        <begin position="340"/>
        <end position="360"/>
    </location>
</feature>
<dbReference type="GO" id="GO:0022857">
    <property type="term" value="F:transmembrane transporter activity"/>
    <property type="evidence" value="ECO:0007669"/>
    <property type="project" value="InterPro"/>
</dbReference>
<comment type="subcellular location">
    <subcellularLocation>
        <location evidence="1">Cell membrane</location>
        <topology evidence="1">Multi-pass membrane protein</topology>
    </subcellularLocation>
</comment>
<feature type="transmembrane region" description="Helical" evidence="7">
    <location>
        <begin position="209"/>
        <end position="229"/>
    </location>
</feature>
<keyword evidence="4 7" id="KW-0812">Transmembrane</keyword>
<feature type="transmembrane region" description="Helical" evidence="7">
    <location>
        <begin position="176"/>
        <end position="197"/>
    </location>
</feature>
<keyword evidence="2" id="KW-0813">Transport</keyword>
<dbReference type="AlphaFoldDB" id="A0A919YNS5"/>
<gene>
    <name evidence="9" type="ORF">J40TS1_11530</name>
</gene>
<name>A0A919YNS5_9BACL</name>